<dbReference type="AlphaFoldDB" id="A0A143YTU5"/>
<evidence type="ECO:0000313" key="3">
    <source>
        <dbReference type="Proteomes" id="UP000242754"/>
    </source>
</evidence>
<sequence length="138" mass="15540">MFNFFGKKKEKVQEVKEKIQLSDERISELRDVIEKTTTEIQEIDSADTQKNVLLASLHEKLGLAYAELGEDDQALATLEKSLDYKLTIGDGYKKLMSIYNAKRAEAARNGSDAGIEEYMGKMDNMRQIAKKVTISGSK</sequence>
<dbReference type="Proteomes" id="UP000242754">
    <property type="component" value="Unassembled WGS sequence"/>
</dbReference>
<dbReference type="RefSeq" id="WP_087033834.1">
    <property type="nucleotide sequence ID" value="NZ_FJNE01000007.1"/>
</dbReference>
<accession>A0A143YTU5</accession>
<dbReference type="STRING" id="140314.SAMN04488076_11039"/>
<dbReference type="InterPro" id="IPR011990">
    <property type="entry name" value="TPR-like_helical_dom_sf"/>
</dbReference>
<dbReference type="OrthoDB" id="7066280at2"/>
<evidence type="ECO:0000256" key="1">
    <source>
        <dbReference type="SAM" id="Coils"/>
    </source>
</evidence>
<dbReference type="Gene3D" id="1.25.40.10">
    <property type="entry name" value="Tetratricopeptide repeat domain"/>
    <property type="match status" value="1"/>
</dbReference>
<organism evidence="2 3">
    <name type="scientific">Trichococcus palustris</name>
    <dbReference type="NCBI Taxonomy" id="140314"/>
    <lineage>
        <taxon>Bacteria</taxon>
        <taxon>Bacillati</taxon>
        <taxon>Bacillota</taxon>
        <taxon>Bacilli</taxon>
        <taxon>Lactobacillales</taxon>
        <taxon>Carnobacteriaceae</taxon>
        <taxon>Trichococcus</taxon>
    </lineage>
</organism>
<reference evidence="2 3" key="1">
    <citation type="submission" date="2016-02" db="EMBL/GenBank/DDBJ databases">
        <authorList>
            <person name="Wen L."/>
            <person name="He K."/>
            <person name="Yang H."/>
        </authorList>
    </citation>
    <scope>NUCLEOTIDE SEQUENCE [LARGE SCALE GENOMIC DNA]</scope>
    <source>
        <strain evidence="2">Trichococcus palustris</strain>
    </source>
</reference>
<keyword evidence="1" id="KW-0175">Coiled coil</keyword>
<feature type="coiled-coil region" evidence="1">
    <location>
        <begin position="12"/>
        <end position="46"/>
    </location>
</feature>
<dbReference type="EMBL" id="FJNE01000007">
    <property type="protein sequence ID" value="CZQ98522.1"/>
    <property type="molecule type" value="Genomic_DNA"/>
</dbReference>
<proteinExistence type="predicted"/>
<gene>
    <name evidence="2" type="ORF">Tpal_2280</name>
</gene>
<protein>
    <submittedName>
        <fullName evidence="2">Uncharacterized protein</fullName>
    </submittedName>
</protein>
<keyword evidence="3" id="KW-1185">Reference proteome</keyword>
<name>A0A143YTU5_9LACT</name>
<evidence type="ECO:0000313" key="2">
    <source>
        <dbReference type="EMBL" id="CZQ98522.1"/>
    </source>
</evidence>